<evidence type="ECO:0000256" key="5">
    <source>
        <dbReference type="ARBA" id="ARBA00023115"/>
    </source>
</evidence>
<dbReference type="SUPFAM" id="SSF56276">
    <property type="entry name" value="S-adenosylmethionine decarboxylase"/>
    <property type="match status" value="1"/>
</dbReference>
<dbReference type="EMBL" id="JAUKPO010000021">
    <property type="protein sequence ID" value="MDO1449650.1"/>
    <property type="molecule type" value="Genomic_DNA"/>
</dbReference>
<dbReference type="PANTHER" id="PTHR33866">
    <property type="entry name" value="S-ADENOSYLMETHIONINE DECARBOXYLASE PROENZYME"/>
    <property type="match status" value="1"/>
</dbReference>
<evidence type="ECO:0000256" key="7">
    <source>
        <dbReference type="ARBA" id="ARBA00023239"/>
    </source>
</evidence>
<keyword evidence="8" id="KW-0704">Schiff base</keyword>
<dbReference type="EC" id="4.1.1.50" evidence="10"/>
<keyword evidence="11" id="KW-1185">Reference proteome</keyword>
<keyword evidence="2" id="KW-0210">Decarboxylase</keyword>
<gene>
    <name evidence="10" type="primary">speD</name>
    <name evidence="10" type="ORF">Q0590_25455</name>
</gene>
<protein>
    <submittedName>
        <fullName evidence="10">Adenosylmethionine decarboxylase</fullName>
        <ecNumber evidence="10">4.1.1.50</ecNumber>
    </submittedName>
</protein>
<evidence type="ECO:0000256" key="1">
    <source>
        <dbReference type="ARBA" id="ARBA00001928"/>
    </source>
</evidence>
<evidence type="ECO:0000256" key="8">
    <source>
        <dbReference type="ARBA" id="ARBA00023270"/>
    </source>
</evidence>
<dbReference type="NCBIfam" id="TIGR03330">
    <property type="entry name" value="SAM_DCase_Bsu"/>
    <property type="match status" value="1"/>
</dbReference>
<evidence type="ECO:0000256" key="9">
    <source>
        <dbReference type="ARBA" id="ARBA00023317"/>
    </source>
</evidence>
<keyword evidence="5" id="KW-0620">Polyamine biosynthesis</keyword>
<name>A0ABT8RFT0_9BACT</name>
<comment type="cofactor">
    <cofactor evidence="1">
        <name>pyruvate</name>
        <dbReference type="ChEBI" id="CHEBI:15361"/>
    </cofactor>
</comment>
<sequence>MKYNPGLHILAEIYTDQYALLRDFEPVRALFIDKIQQYGLTSVGEVFHSFPDAGFTGVICLTESHIAIHSWPEYGLATFDIYLSNFKKDNDTITRALFEDTLAFFKTTRHTQEEVKR</sequence>
<dbReference type="RefSeq" id="WP_302040454.1">
    <property type="nucleotide sequence ID" value="NZ_JAUKPO010000021.1"/>
</dbReference>
<evidence type="ECO:0000313" key="11">
    <source>
        <dbReference type="Proteomes" id="UP001168528"/>
    </source>
</evidence>
<proteinExistence type="predicted"/>
<evidence type="ECO:0000256" key="4">
    <source>
        <dbReference type="ARBA" id="ARBA00023066"/>
    </source>
</evidence>
<comment type="caution">
    <text evidence="10">The sequence shown here is derived from an EMBL/GenBank/DDBJ whole genome shotgun (WGS) entry which is preliminary data.</text>
</comment>
<keyword evidence="9" id="KW-0670">Pyruvate</keyword>
<dbReference type="PANTHER" id="PTHR33866:SF2">
    <property type="entry name" value="S-ADENOSYLMETHIONINE DECARBOXYLASE PROENZYME"/>
    <property type="match status" value="1"/>
</dbReference>
<organism evidence="10 11">
    <name type="scientific">Rhodocytophaga aerolata</name>
    <dbReference type="NCBI Taxonomy" id="455078"/>
    <lineage>
        <taxon>Bacteria</taxon>
        <taxon>Pseudomonadati</taxon>
        <taxon>Bacteroidota</taxon>
        <taxon>Cytophagia</taxon>
        <taxon>Cytophagales</taxon>
        <taxon>Rhodocytophagaceae</taxon>
        <taxon>Rhodocytophaga</taxon>
    </lineage>
</organism>
<keyword evidence="3" id="KW-0068">Autocatalytic cleavage</keyword>
<evidence type="ECO:0000313" key="10">
    <source>
        <dbReference type="EMBL" id="MDO1449650.1"/>
    </source>
</evidence>
<dbReference type="Gene3D" id="3.60.90.10">
    <property type="entry name" value="S-adenosylmethionine decarboxylase"/>
    <property type="match status" value="1"/>
</dbReference>
<dbReference type="InterPro" id="IPR016067">
    <property type="entry name" value="S-AdoMet_deCO2ase_core"/>
</dbReference>
<accession>A0ABT8RFT0</accession>
<evidence type="ECO:0000256" key="2">
    <source>
        <dbReference type="ARBA" id="ARBA00022793"/>
    </source>
</evidence>
<keyword evidence="7 10" id="KW-0456">Lyase</keyword>
<dbReference type="Pfam" id="PF02675">
    <property type="entry name" value="AdoMet_dc"/>
    <property type="match status" value="1"/>
</dbReference>
<reference evidence="10" key="1">
    <citation type="submission" date="2023-07" db="EMBL/GenBank/DDBJ databases">
        <title>The genome sequence of Rhodocytophaga aerolata KACC 12507.</title>
        <authorList>
            <person name="Zhang X."/>
        </authorList>
    </citation>
    <scope>NUCLEOTIDE SEQUENCE</scope>
    <source>
        <strain evidence="10">KACC 12507</strain>
    </source>
</reference>
<keyword evidence="6" id="KW-0865">Zymogen</keyword>
<dbReference type="InterPro" id="IPR003826">
    <property type="entry name" value="AdoMetDC_fam_prok"/>
</dbReference>
<dbReference type="InterPro" id="IPR017716">
    <property type="entry name" value="S-AdoMet_deCOase_pro-enz"/>
</dbReference>
<keyword evidence="4" id="KW-0745">Spermidine biosynthesis</keyword>
<dbReference type="GO" id="GO:0004014">
    <property type="term" value="F:adenosylmethionine decarboxylase activity"/>
    <property type="evidence" value="ECO:0007669"/>
    <property type="project" value="UniProtKB-EC"/>
</dbReference>
<evidence type="ECO:0000256" key="6">
    <source>
        <dbReference type="ARBA" id="ARBA00023145"/>
    </source>
</evidence>
<dbReference type="Proteomes" id="UP001168528">
    <property type="component" value="Unassembled WGS sequence"/>
</dbReference>
<evidence type="ECO:0000256" key="3">
    <source>
        <dbReference type="ARBA" id="ARBA00022813"/>
    </source>
</evidence>